<dbReference type="EMBL" id="JAESVB010000015">
    <property type="protein sequence ID" value="MCB8877639.1"/>
    <property type="molecule type" value="Genomic_DNA"/>
</dbReference>
<keyword evidence="3 8" id="KW-0813">Transport</keyword>
<feature type="transmembrane region" description="Helical" evidence="8">
    <location>
        <begin position="305"/>
        <end position="325"/>
    </location>
</feature>
<organism evidence="10 11">
    <name type="scientific">Acidisoma silvae</name>
    <dbReference type="NCBI Taxonomy" id="2802396"/>
    <lineage>
        <taxon>Bacteria</taxon>
        <taxon>Pseudomonadati</taxon>
        <taxon>Pseudomonadota</taxon>
        <taxon>Alphaproteobacteria</taxon>
        <taxon>Acetobacterales</taxon>
        <taxon>Acidocellaceae</taxon>
        <taxon>Acidisoma</taxon>
    </lineage>
</organism>
<feature type="transmembrane region" description="Helical" evidence="8">
    <location>
        <begin position="337"/>
        <end position="363"/>
    </location>
</feature>
<dbReference type="Pfam" id="PF07690">
    <property type="entry name" value="MFS_1"/>
    <property type="match status" value="1"/>
</dbReference>
<dbReference type="InterPro" id="IPR050189">
    <property type="entry name" value="MFS_Efflux_Transporters"/>
</dbReference>
<dbReference type="GO" id="GO:0042910">
    <property type="term" value="F:xenobiotic transmembrane transporter activity"/>
    <property type="evidence" value="ECO:0007669"/>
    <property type="project" value="InterPro"/>
</dbReference>
<evidence type="ECO:0000313" key="11">
    <source>
        <dbReference type="Proteomes" id="UP000708298"/>
    </source>
</evidence>
<protein>
    <recommendedName>
        <fullName evidence="8">Bcr/CflA family efflux transporter</fullName>
    </recommendedName>
</protein>
<dbReference type="Gene3D" id="1.20.1720.10">
    <property type="entry name" value="Multidrug resistance protein D"/>
    <property type="match status" value="1"/>
</dbReference>
<dbReference type="Proteomes" id="UP000708298">
    <property type="component" value="Unassembled WGS sequence"/>
</dbReference>
<sequence length="404" mass="41035">MRISPQSPLFVVLLGAMSAMPPLATDLALPALGAIATGLHTTAGLSGLTISLFMAGFAATPLLYGPLSDRYGRKPVLMTGLLVFALASLLCAVAPSIGTLLVARLLEGAGAGAGITMAFAIVRDLFSGTAARTRLSMVTVVINFAPVIAPSLGAAILVFASWRGIYAALAIIAFIVVIVSAFGYAESRNPEVAGAPGGLISGYRRLLGNRACVGNFLVYGFGFGSAFGYISGSSLVLIGLYHVTPSQYAVLFACTALGIVFGATINGWLSTRGAHHLPMLPLGVACLILVTAVLTALSVSQAVPLVVVMPLFFLVTFCFGIIAPNASHGTLDPIPEIAGVGAAVLASFQMVCAAISSALAALLFGQFGLAAIAVVMLGFAVAAGLAFLIVPRGGKHQLAEATGI</sequence>
<evidence type="ECO:0000256" key="7">
    <source>
        <dbReference type="ARBA" id="ARBA00023136"/>
    </source>
</evidence>
<keyword evidence="8" id="KW-0997">Cell inner membrane</keyword>
<evidence type="ECO:0000259" key="9">
    <source>
        <dbReference type="PROSITE" id="PS50850"/>
    </source>
</evidence>
<name>A0A963YV74_9PROT</name>
<keyword evidence="11" id="KW-1185">Reference proteome</keyword>
<dbReference type="PROSITE" id="PS50850">
    <property type="entry name" value="MFS"/>
    <property type="match status" value="1"/>
</dbReference>
<keyword evidence="7 8" id="KW-0472">Membrane</keyword>
<evidence type="ECO:0000256" key="6">
    <source>
        <dbReference type="ARBA" id="ARBA00022989"/>
    </source>
</evidence>
<feature type="transmembrane region" description="Helical" evidence="8">
    <location>
        <begin position="248"/>
        <end position="268"/>
    </location>
</feature>
<accession>A0A963YV74</accession>
<comment type="subcellular location">
    <subcellularLocation>
        <location evidence="8">Cell inner membrane</location>
        <topology evidence="8">Multi-pass membrane protein</topology>
    </subcellularLocation>
    <subcellularLocation>
        <location evidence="1">Cell membrane</location>
        <topology evidence="1">Multi-pass membrane protein</topology>
    </subcellularLocation>
</comment>
<dbReference type="CDD" id="cd17320">
    <property type="entry name" value="MFS_MdfA_MDR_like"/>
    <property type="match status" value="1"/>
</dbReference>
<feature type="transmembrane region" description="Helical" evidence="8">
    <location>
        <begin position="138"/>
        <end position="159"/>
    </location>
</feature>
<keyword evidence="5 8" id="KW-0812">Transmembrane</keyword>
<evidence type="ECO:0000313" key="10">
    <source>
        <dbReference type="EMBL" id="MCB8877639.1"/>
    </source>
</evidence>
<feature type="transmembrane region" description="Helical" evidence="8">
    <location>
        <begin position="280"/>
        <end position="299"/>
    </location>
</feature>
<dbReference type="GO" id="GO:1990961">
    <property type="term" value="P:xenobiotic detoxification by transmembrane export across the plasma membrane"/>
    <property type="evidence" value="ECO:0007669"/>
    <property type="project" value="InterPro"/>
</dbReference>
<keyword evidence="6 8" id="KW-1133">Transmembrane helix</keyword>
<reference evidence="10" key="1">
    <citation type="journal article" date="2021" name="Microorganisms">
        <title>Acidisoma silvae sp. nov. and Acidisomacellulosilytica sp. nov., Two Acidophilic Bacteria Isolated from Decaying Wood, Hydrolyzing Cellulose and Producing Poly-3-hydroxybutyrate.</title>
        <authorList>
            <person name="Mieszkin S."/>
            <person name="Pouder E."/>
            <person name="Uroz S."/>
            <person name="Simon-Colin C."/>
            <person name="Alain K."/>
        </authorList>
    </citation>
    <scope>NUCLEOTIDE SEQUENCE</scope>
    <source>
        <strain evidence="10">HW T2.11</strain>
    </source>
</reference>
<dbReference type="SUPFAM" id="SSF103473">
    <property type="entry name" value="MFS general substrate transporter"/>
    <property type="match status" value="1"/>
</dbReference>
<evidence type="ECO:0000256" key="3">
    <source>
        <dbReference type="ARBA" id="ARBA00022448"/>
    </source>
</evidence>
<evidence type="ECO:0000256" key="1">
    <source>
        <dbReference type="ARBA" id="ARBA00004651"/>
    </source>
</evidence>
<comment type="similarity">
    <text evidence="2 8">Belongs to the major facilitator superfamily. Bcr/CmlA family.</text>
</comment>
<evidence type="ECO:0000256" key="8">
    <source>
        <dbReference type="RuleBase" id="RU365088"/>
    </source>
</evidence>
<evidence type="ECO:0000256" key="4">
    <source>
        <dbReference type="ARBA" id="ARBA00022475"/>
    </source>
</evidence>
<dbReference type="InterPro" id="IPR036259">
    <property type="entry name" value="MFS_trans_sf"/>
</dbReference>
<gene>
    <name evidence="10" type="ORF">ASILVAE211_20760</name>
</gene>
<feature type="transmembrane region" description="Helical" evidence="8">
    <location>
        <begin position="43"/>
        <end position="64"/>
    </location>
</feature>
<dbReference type="InterPro" id="IPR004812">
    <property type="entry name" value="Efflux_drug-R_Bcr/CmlA"/>
</dbReference>
<comment type="caution">
    <text evidence="10">The sequence shown here is derived from an EMBL/GenBank/DDBJ whole genome shotgun (WGS) entry which is preliminary data.</text>
</comment>
<keyword evidence="4" id="KW-1003">Cell membrane</keyword>
<dbReference type="InterPro" id="IPR011701">
    <property type="entry name" value="MFS"/>
</dbReference>
<feature type="transmembrane region" description="Helical" evidence="8">
    <location>
        <begin position="108"/>
        <end position="126"/>
    </location>
</feature>
<proteinExistence type="inferred from homology"/>
<evidence type="ECO:0000256" key="2">
    <source>
        <dbReference type="ARBA" id="ARBA00006236"/>
    </source>
</evidence>
<dbReference type="PANTHER" id="PTHR43124">
    <property type="entry name" value="PURINE EFFLUX PUMP PBUE"/>
    <property type="match status" value="1"/>
</dbReference>
<dbReference type="AlphaFoldDB" id="A0A963YV74"/>
<dbReference type="GO" id="GO:0005886">
    <property type="term" value="C:plasma membrane"/>
    <property type="evidence" value="ECO:0007669"/>
    <property type="project" value="UniProtKB-SubCell"/>
</dbReference>
<dbReference type="InterPro" id="IPR020846">
    <property type="entry name" value="MFS_dom"/>
</dbReference>
<reference evidence="10" key="2">
    <citation type="submission" date="2021-01" db="EMBL/GenBank/DDBJ databases">
        <authorList>
            <person name="Mieszkin S."/>
            <person name="Pouder E."/>
            <person name="Alain K."/>
        </authorList>
    </citation>
    <scope>NUCLEOTIDE SEQUENCE</scope>
    <source>
        <strain evidence="10">HW T2.11</strain>
    </source>
</reference>
<evidence type="ECO:0000256" key="5">
    <source>
        <dbReference type="ARBA" id="ARBA00022692"/>
    </source>
</evidence>
<dbReference type="NCBIfam" id="TIGR00710">
    <property type="entry name" value="efflux_Bcr_CflA"/>
    <property type="match status" value="1"/>
</dbReference>
<feature type="domain" description="Major facilitator superfamily (MFS) profile" evidence="9">
    <location>
        <begin position="1"/>
        <end position="394"/>
    </location>
</feature>
<dbReference type="PANTHER" id="PTHR43124:SF3">
    <property type="entry name" value="CHLORAMPHENICOL EFFLUX PUMP RV0191"/>
    <property type="match status" value="1"/>
</dbReference>
<dbReference type="RefSeq" id="WP_227323286.1">
    <property type="nucleotide sequence ID" value="NZ_JAESVB010000015.1"/>
</dbReference>
<feature type="transmembrane region" description="Helical" evidence="8">
    <location>
        <begin position="165"/>
        <end position="185"/>
    </location>
</feature>
<feature type="transmembrane region" description="Helical" evidence="8">
    <location>
        <begin position="369"/>
        <end position="390"/>
    </location>
</feature>
<feature type="transmembrane region" description="Helical" evidence="8">
    <location>
        <begin position="216"/>
        <end position="242"/>
    </location>
</feature>
<comment type="caution">
    <text evidence="8">Lacks conserved residue(s) required for the propagation of feature annotation.</text>
</comment>
<feature type="transmembrane region" description="Helical" evidence="8">
    <location>
        <begin position="76"/>
        <end position="102"/>
    </location>
</feature>